<dbReference type="Proteomes" id="UP000499080">
    <property type="component" value="Unassembled WGS sequence"/>
</dbReference>
<keyword evidence="2" id="KW-1185">Reference proteome</keyword>
<dbReference type="AlphaFoldDB" id="A0A4Y2NJ24"/>
<protein>
    <submittedName>
        <fullName evidence="1">Uncharacterized protein</fullName>
    </submittedName>
</protein>
<proteinExistence type="predicted"/>
<evidence type="ECO:0000313" key="2">
    <source>
        <dbReference type="Proteomes" id="UP000499080"/>
    </source>
</evidence>
<dbReference type="EMBL" id="BGPR01009257">
    <property type="protein sequence ID" value="GBN38893.1"/>
    <property type="molecule type" value="Genomic_DNA"/>
</dbReference>
<evidence type="ECO:0000313" key="1">
    <source>
        <dbReference type="EMBL" id="GBN38893.1"/>
    </source>
</evidence>
<name>A0A4Y2NJ24_ARAVE</name>
<gene>
    <name evidence="1" type="ORF">AVEN_153221_1</name>
</gene>
<comment type="caution">
    <text evidence="1">The sequence shown here is derived from an EMBL/GenBank/DDBJ whole genome shotgun (WGS) entry which is preliminary data.</text>
</comment>
<accession>A0A4Y2NJ24</accession>
<organism evidence="1 2">
    <name type="scientific">Araneus ventricosus</name>
    <name type="common">Orbweaver spider</name>
    <name type="synonym">Epeira ventricosa</name>
    <dbReference type="NCBI Taxonomy" id="182803"/>
    <lineage>
        <taxon>Eukaryota</taxon>
        <taxon>Metazoa</taxon>
        <taxon>Ecdysozoa</taxon>
        <taxon>Arthropoda</taxon>
        <taxon>Chelicerata</taxon>
        <taxon>Arachnida</taxon>
        <taxon>Araneae</taxon>
        <taxon>Araneomorphae</taxon>
        <taxon>Entelegynae</taxon>
        <taxon>Araneoidea</taxon>
        <taxon>Araneidae</taxon>
        <taxon>Araneus</taxon>
    </lineage>
</organism>
<sequence>MRSSKKVRSTSQIKSAGSCEYNVNIRNCFRHGGFIRTKLVDNPGVIEKKADLSGEAYESWINDDANLETAKKNSRNNLSSTDKSKR</sequence>
<reference evidence="1 2" key="1">
    <citation type="journal article" date="2019" name="Sci. Rep.">
        <title>Orb-weaving spider Araneus ventricosus genome elucidates the spidroin gene catalogue.</title>
        <authorList>
            <person name="Kono N."/>
            <person name="Nakamura H."/>
            <person name="Ohtoshi R."/>
            <person name="Moran D.A.P."/>
            <person name="Shinohara A."/>
            <person name="Yoshida Y."/>
            <person name="Fujiwara M."/>
            <person name="Mori M."/>
            <person name="Tomita M."/>
            <person name="Arakawa K."/>
        </authorList>
    </citation>
    <scope>NUCLEOTIDE SEQUENCE [LARGE SCALE GENOMIC DNA]</scope>
</reference>